<accession>A0A0E9TTN9</accession>
<organism evidence="1">
    <name type="scientific">Anguilla anguilla</name>
    <name type="common">European freshwater eel</name>
    <name type="synonym">Muraena anguilla</name>
    <dbReference type="NCBI Taxonomy" id="7936"/>
    <lineage>
        <taxon>Eukaryota</taxon>
        <taxon>Metazoa</taxon>
        <taxon>Chordata</taxon>
        <taxon>Craniata</taxon>
        <taxon>Vertebrata</taxon>
        <taxon>Euteleostomi</taxon>
        <taxon>Actinopterygii</taxon>
        <taxon>Neopterygii</taxon>
        <taxon>Teleostei</taxon>
        <taxon>Anguilliformes</taxon>
        <taxon>Anguillidae</taxon>
        <taxon>Anguilla</taxon>
    </lineage>
</organism>
<sequence>MAYDVEVSVSLGQCRANFTRCIDELLISGCVPELWS</sequence>
<name>A0A0E9TTN9_ANGAN</name>
<reference evidence="1" key="1">
    <citation type="submission" date="2014-11" db="EMBL/GenBank/DDBJ databases">
        <authorList>
            <person name="Amaro Gonzalez C."/>
        </authorList>
    </citation>
    <scope>NUCLEOTIDE SEQUENCE</scope>
</reference>
<reference evidence="1" key="2">
    <citation type="journal article" date="2015" name="Fish Shellfish Immunol.">
        <title>Early steps in the European eel (Anguilla anguilla)-Vibrio vulnificus interaction in the gills: Role of the RtxA13 toxin.</title>
        <authorList>
            <person name="Callol A."/>
            <person name="Pajuelo D."/>
            <person name="Ebbesson L."/>
            <person name="Teles M."/>
            <person name="MacKenzie S."/>
            <person name="Amaro C."/>
        </authorList>
    </citation>
    <scope>NUCLEOTIDE SEQUENCE</scope>
</reference>
<protein>
    <submittedName>
        <fullName evidence="1">Uncharacterized protein</fullName>
    </submittedName>
</protein>
<dbReference type="EMBL" id="GBXM01051760">
    <property type="protein sequence ID" value="JAH56817.1"/>
    <property type="molecule type" value="Transcribed_RNA"/>
</dbReference>
<proteinExistence type="predicted"/>
<dbReference type="AlphaFoldDB" id="A0A0E9TTN9"/>
<evidence type="ECO:0000313" key="1">
    <source>
        <dbReference type="EMBL" id="JAH56817.1"/>
    </source>
</evidence>